<keyword evidence="3" id="KW-1185">Reference proteome</keyword>
<dbReference type="EMBL" id="JBHGBT010000010">
    <property type="protein sequence ID" value="MFB4195360.1"/>
    <property type="molecule type" value="Genomic_DNA"/>
</dbReference>
<evidence type="ECO:0000313" key="3">
    <source>
        <dbReference type="Proteomes" id="UP001577267"/>
    </source>
</evidence>
<evidence type="ECO:0000313" key="2">
    <source>
        <dbReference type="EMBL" id="MFB4195360.1"/>
    </source>
</evidence>
<sequence>MYETGDPAQARRAAINAERRRLAAQEERRRGASAQDPARPRGMELRQWRWVGVNGREAVLAVRAVLEKLLSAGAAEASDAEASQLRKALAGEPDQDRLLPAIAALLSRNAPDEVLARLGELRQAGVDWLVPEAAARLDVLTSSAPGLNPPGHRLTADSGPAFRLFAALVSGGLKHFPAGRVGEIVPWAPLPVLDDLIDAGVLTARERPWTDRAADESGYLRARLLPGEVTDEEAALLGWTEWERRDAYLRGEIPAAEAASPDADVYARLVALGEGSTEGMFTLEMMLPDAQRAVLLQVKGGAQTGNWTPGTLRDRGLWTLMENLWEPTTAYDPGRSSFHAWAALRRCYDLVIEGRVTAAGRQAERFLSLDLDDRPPSAHQRRQLAEARNVAAYAALVADDLTRAADLLEEAAEEQPQAAQNLRLVRERKAIRKNDRPPPTNPYFELRLPHATPGWEERYRDLVLESLDDTEEHARLNKARARIEEAHRYAAGDEVFFRLPLDGALYRAPDELPMAIVPPLAALPRRTPRCDVAEVDAVRAPAVMELLDGFRTAPPRPDRHRRH</sequence>
<accession>A0ABV4ZMK2</accession>
<reference evidence="2 3" key="1">
    <citation type="submission" date="2024-09" db="EMBL/GenBank/DDBJ databases">
        <title>Draft genome sequence of multifaceted antimicrobials producing Streptomyces sp. strain FH1.</title>
        <authorList>
            <person name="Hassan F."/>
            <person name="Ali H."/>
            <person name="Hassan N."/>
            <person name="Nawaz A."/>
        </authorList>
    </citation>
    <scope>NUCLEOTIDE SEQUENCE [LARGE SCALE GENOMIC DNA]</scope>
    <source>
        <strain evidence="2 3">FH1</strain>
    </source>
</reference>
<dbReference type="RefSeq" id="WP_375063259.1">
    <property type="nucleotide sequence ID" value="NZ_JBHGBT010000010.1"/>
</dbReference>
<feature type="compositionally biased region" description="Basic and acidic residues" evidence="1">
    <location>
        <begin position="17"/>
        <end position="30"/>
    </location>
</feature>
<name>A0ABV4ZMK2_9ACTN</name>
<feature type="region of interest" description="Disordered" evidence="1">
    <location>
        <begin position="1"/>
        <end position="40"/>
    </location>
</feature>
<organism evidence="2 3">
    <name type="scientific">Streptomyces carpaticus</name>
    <dbReference type="NCBI Taxonomy" id="285558"/>
    <lineage>
        <taxon>Bacteria</taxon>
        <taxon>Bacillati</taxon>
        <taxon>Actinomycetota</taxon>
        <taxon>Actinomycetes</taxon>
        <taxon>Kitasatosporales</taxon>
        <taxon>Streptomycetaceae</taxon>
        <taxon>Streptomyces</taxon>
    </lineage>
</organism>
<proteinExistence type="predicted"/>
<evidence type="ECO:0000256" key="1">
    <source>
        <dbReference type="SAM" id="MobiDB-lite"/>
    </source>
</evidence>
<dbReference type="Proteomes" id="UP001577267">
    <property type="component" value="Unassembled WGS sequence"/>
</dbReference>
<gene>
    <name evidence="2" type="ORF">ACE11A_13460</name>
</gene>
<protein>
    <submittedName>
        <fullName evidence="2">Uncharacterized protein</fullName>
    </submittedName>
</protein>
<comment type="caution">
    <text evidence="2">The sequence shown here is derived from an EMBL/GenBank/DDBJ whole genome shotgun (WGS) entry which is preliminary data.</text>
</comment>